<evidence type="ECO:0000256" key="2">
    <source>
        <dbReference type="ARBA" id="ARBA00022448"/>
    </source>
</evidence>
<dbReference type="SUPFAM" id="SSF161098">
    <property type="entry name" value="MetI-like"/>
    <property type="match status" value="1"/>
</dbReference>
<keyword evidence="4 7" id="KW-0812">Transmembrane</keyword>
<evidence type="ECO:0000313" key="10">
    <source>
        <dbReference type="Proteomes" id="UP000019141"/>
    </source>
</evidence>
<evidence type="ECO:0000256" key="3">
    <source>
        <dbReference type="ARBA" id="ARBA00022475"/>
    </source>
</evidence>
<keyword evidence="6 7" id="KW-0472">Membrane</keyword>
<dbReference type="PANTHER" id="PTHR43163">
    <property type="entry name" value="DIPEPTIDE TRANSPORT SYSTEM PERMEASE PROTEIN DPPB-RELATED"/>
    <property type="match status" value="1"/>
</dbReference>
<evidence type="ECO:0000256" key="4">
    <source>
        <dbReference type="ARBA" id="ARBA00022692"/>
    </source>
</evidence>
<dbReference type="GO" id="GO:0005886">
    <property type="term" value="C:plasma membrane"/>
    <property type="evidence" value="ECO:0007669"/>
    <property type="project" value="UniProtKB-SubCell"/>
</dbReference>
<feature type="transmembrane region" description="Helical" evidence="7">
    <location>
        <begin position="265"/>
        <end position="282"/>
    </location>
</feature>
<evidence type="ECO:0000256" key="6">
    <source>
        <dbReference type="ARBA" id="ARBA00023136"/>
    </source>
</evidence>
<evidence type="ECO:0000256" key="1">
    <source>
        <dbReference type="ARBA" id="ARBA00004651"/>
    </source>
</evidence>
<dbReference type="Gene3D" id="1.10.3720.10">
    <property type="entry name" value="MetI-like"/>
    <property type="match status" value="1"/>
</dbReference>
<feature type="transmembrane region" description="Helical" evidence="7">
    <location>
        <begin position="288"/>
        <end position="313"/>
    </location>
</feature>
<feature type="transmembrane region" description="Helical" evidence="7">
    <location>
        <begin position="107"/>
        <end position="128"/>
    </location>
</feature>
<organism evidence="9 10">
    <name type="scientific">Entotheonella factor</name>
    <dbReference type="NCBI Taxonomy" id="1429438"/>
    <lineage>
        <taxon>Bacteria</taxon>
        <taxon>Pseudomonadati</taxon>
        <taxon>Nitrospinota/Tectimicrobiota group</taxon>
        <taxon>Candidatus Tectimicrobiota</taxon>
        <taxon>Candidatus Entotheonellia</taxon>
        <taxon>Candidatus Entotheonellales</taxon>
        <taxon>Candidatus Entotheonellaceae</taxon>
        <taxon>Candidatus Entotheonella</taxon>
    </lineage>
</organism>
<name>W4LI81_ENTF1</name>
<dbReference type="AlphaFoldDB" id="W4LI81"/>
<keyword evidence="3" id="KW-1003">Cell membrane</keyword>
<comment type="caution">
    <text evidence="9">The sequence shown here is derived from an EMBL/GenBank/DDBJ whole genome shotgun (WGS) entry which is preliminary data.</text>
</comment>
<dbReference type="InterPro" id="IPR000515">
    <property type="entry name" value="MetI-like"/>
</dbReference>
<keyword evidence="10" id="KW-1185">Reference proteome</keyword>
<comment type="subcellular location">
    <subcellularLocation>
        <location evidence="1 7">Cell membrane</location>
        <topology evidence="1 7">Multi-pass membrane protein</topology>
    </subcellularLocation>
</comment>
<dbReference type="GO" id="GO:0071916">
    <property type="term" value="F:dipeptide transmembrane transporter activity"/>
    <property type="evidence" value="ECO:0007669"/>
    <property type="project" value="TreeGrafter"/>
</dbReference>
<feature type="transmembrane region" description="Helical" evidence="7">
    <location>
        <begin position="9"/>
        <end position="30"/>
    </location>
</feature>
<gene>
    <name evidence="9" type="ORF">ETSY1_22740</name>
</gene>
<feature type="domain" description="ABC transmembrane type-1" evidence="8">
    <location>
        <begin position="101"/>
        <end position="310"/>
    </location>
</feature>
<evidence type="ECO:0000313" key="9">
    <source>
        <dbReference type="EMBL" id="ETW97415.1"/>
    </source>
</evidence>
<feature type="transmembrane region" description="Helical" evidence="7">
    <location>
        <begin position="140"/>
        <end position="167"/>
    </location>
</feature>
<evidence type="ECO:0000256" key="5">
    <source>
        <dbReference type="ARBA" id="ARBA00022989"/>
    </source>
</evidence>
<protein>
    <recommendedName>
        <fullName evidence="8">ABC transmembrane type-1 domain-containing protein</fullName>
    </recommendedName>
</protein>
<reference evidence="9 10" key="1">
    <citation type="journal article" date="2014" name="Nature">
        <title>An environmental bacterial taxon with a large and distinct metabolic repertoire.</title>
        <authorList>
            <person name="Wilson M.C."/>
            <person name="Mori T."/>
            <person name="Ruckert C."/>
            <person name="Uria A.R."/>
            <person name="Helf M.J."/>
            <person name="Takada K."/>
            <person name="Gernert C."/>
            <person name="Steffens U.A."/>
            <person name="Heycke N."/>
            <person name="Schmitt S."/>
            <person name="Rinke C."/>
            <person name="Helfrich E.J."/>
            <person name="Brachmann A.O."/>
            <person name="Gurgui C."/>
            <person name="Wakimoto T."/>
            <person name="Kracht M."/>
            <person name="Crusemann M."/>
            <person name="Hentschel U."/>
            <person name="Abe I."/>
            <person name="Matsunaga S."/>
            <person name="Kalinowski J."/>
            <person name="Takeyama H."/>
            <person name="Piel J."/>
        </authorList>
    </citation>
    <scope>NUCLEOTIDE SEQUENCE [LARGE SCALE GENOMIC DNA]</scope>
    <source>
        <strain evidence="10">TSY1</strain>
    </source>
</reference>
<keyword evidence="2 7" id="KW-0813">Transport</keyword>
<keyword evidence="5 7" id="KW-1133">Transmembrane helix</keyword>
<accession>W4LI81</accession>
<dbReference type="CDD" id="cd06261">
    <property type="entry name" value="TM_PBP2"/>
    <property type="match status" value="1"/>
</dbReference>
<dbReference type="Pfam" id="PF00528">
    <property type="entry name" value="BPD_transp_1"/>
    <property type="match status" value="1"/>
</dbReference>
<dbReference type="PROSITE" id="PS50928">
    <property type="entry name" value="ABC_TM1"/>
    <property type="match status" value="1"/>
</dbReference>
<evidence type="ECO:0000256" key="7">
    <source>
        <dbReference type="RuleBase" id="RU363032"/>
    </source>
</evidence>
<dbReference type="InterPro" id="IPR045621">
    <property type="entry name" value="BPD_transp_1_N"/>
</dbReference>
<dbReference type="Pfam" id="PF19300">
    <property type="entry name" value="BPD_transp_1_N"/>
    <property type="match status" value="1"/>
</dbReference>
<dbReference type="EMBL" id="AZHW01000669">
    <property type="protein sequence ID" value="ETW97415.1"/>
    <property type="molecule type" value="Genomic_DNA"/>
</dbReference>
<proteinExistence type="inferred from homology"/>
<dbReference type="InterPro" id="IPR035906">
    <property type="entry name" value="MetI-like_sf"/>
</dbReference>
<sequence length="320" mass="36344">MGTYLWRRLLLFIPSLFGMSVIIFVLMRLVPGDVAHILVYESGTEYSQAAEKQVEKIREELGLNRPLVVQYVSWIAGLARIDFGYSYWERRPVLKILQERFPRSLELATLTFILAMILAVPLGVYSAVRQNSWADHFVRAFSISGLSIPLFFSGVLILYLLVGVFSWMPPLEYVSIFEDPMENLRQLIWPAVAQAFYVSAPIMRLTRSQMLEVIREDYIRTARSKGLREQLVVYKHGLRNALLPVVTFAGVLAGRLLGGQIIMENIFAIPGMGTALVAAVGFRDYPTIQALVFLTSIIYLTLNLVVDLLYGWLDPRIRHA</sequence>
<dbReference type="HOGENOM" id="CLU_036879_0_0_7"/>
<comment type="similarity">
    <text evidence="7">Belongs to the binding-protein-dependent transport system permease family.</text>
</comment>
<evidence type="ECO:0000259" key="8">
    <source>
        <dbReference type="PROSITE" id="PS50928"/>
    </source>
</evidence>
<dbReference type="Proteomes" id="UP000019141">
    <property type="component" value="Unassembled WGS sequence"/>
</dbReference>
<dbReference type="PANTHER" id="PTHR43163:SF6">
    <property type="entry name" value="DIPEPTIDE TRANSPORT SYSTEM PERMEASE PROTEIN DPPB-RELATED"/>
    <property type="match status" value="1"/>
</dbReference>